<dbReference type="InterPro" id="IPR017927">
    <property type="entry name" value="FAD-bd_FR_type"/>
</dbReference>
<dbReference type="InterPro" id="IPR037119">
    <property type="entry name" value="Haem_oxidase_HugZ-like_sf"/>
</dbReference>
<dbReference type="Pfam" id="PF10615">
    <property type="entry name" value="DUF2470"/>
    <property type="match status" value="1"/>
</dbReference>
<reference evidence="3 4" key="1">
    <citation type="submission" date="2017-05" db="EMBL/GenBank/DDBJ databases">
        <title>The complete genome sequence of Deinococcus ficus isolated from the rhizosphere of the Ficus religiosa L. in Taiwan.</title>
        <authorList>
            <person name="Wu K.-M."/>
            <person name="Liao T.-L."/>
            <person name="Liu Y.-M."/>
            <person name="Young C.-C."/>
            <person name="Tsai S.-F."/>
        </authorList>
    </citation>
    <scope>NUCLEOTIDE SEQUENCE [LARGE SCALE GENOMIC DNA]</scope>
    <source>
        <strain evidence="3 4">CC-FR2-10</strain>
        <plasmid evidence="4">pdfi1</plasmid>
    </source>
</reference>
<dbReference type="InterPro" id="IPR039374">
    <property type="entry name" value="SIP_fam"/>
</dbReference>
<proteinExistence type="predicted"/>
<dbReference type="AlphaFoldDB" id="A0A221T0Y3"/>
<name>A0A221T0Y3_9DEIO</name>
<dbReference type="PROSITE" id="PS51384">
    <property type="entry name" value="FAD_FR"/>
    <property type="match status" value="1"/>
</dbReference>
<evidence type="ECO:0000313" key="4">
    <source>
        <dbReference type="Proteomes" id="UP000259030"/>
    </source>
</evidence>
<dbReference type="CDD" id="cd06193">
    <property type="entry name" value="siderophore_interacting"/>
    <property type="match status" value="1"/>
</dbReference>
<keyword evidence="4" id="KW-1185">Reference proteome</keyword>
<dbReference type="SUPFAM" id="SSF63380">
    <property type="entry name" value="Riboflavin synthase domain-like"/>
    <property type="match status" value="1"/>
</dbReference>
<dbReference type="InterPro" id="IPR017938">
    <property type="entry name" value="Riboflavin_synthase-like_b-brl"/>
</dbReference>
<feature type="compositionally biased region" description="Basic and acidic residues" evidence="1">
    <location>
        <begin position="7"/>
        <end position="33"/>
    </location>
</feature>
<dbReference type="EMBL" id="CP021082">
    <property type="protein sequence ID" value="ASN82558.1"/>
    <property type="molecule type" value="Genomic_DNA"/>
</dbReference>
<feature type="domain" description="FAD-binding FR-type" evidence="2">
    <location>
        <begin position="142"/>
        <end position="239"/>
    </location>
</feature>
<dbReference type="Gene3D" id="3.40.50.80">
    <property type="entry name" value="Nucleotide-binding domain of ferredoxin-NADP reductase (FNR) module"/>
    <property type="match status" value="1"/>
</dbReference>
<evidence type="ECO:0000259" key="2">
    <source>
        <dbReference type="PROSITE" id="PS51384"/>
    </source>
</evidence>
<protein>
    <recommendedName>
        <fullName evidence="2">FAD-binding FR-type domain-containing protein</fullName>
    </recommendedName>
</protein>
<dbReference type="InterPro" id="IPR039261">
    <property type="entry name" value="FNR_nucleotide-bd"/>
</dbReference>
<dbReference type="GO" id="GO:0016491">
    <property type="term" value="F:oxidoreductase activity"/>
    <property type="evidence" value="ECO:0007669"/>
    <property type="project" value="InterPro"/>
</dbReference>
<feature type="region of interest" description="Disordered" evidence="1">
    <location>
        <begin position="1"/>
        <end position="42"/>
    </location>
</feature>
<gene>
    <name evidence="3" type="ORF">DFI_15390</name>
</gene>
<dbReference type="PANTHER" id="PTHR30157:SF0">
    <property type="entry name" value="NADPH-DEPENDENT FERRIC-CHELATE REDUCTASE"/>
    <property type="match status" value="1"/>
</dbReference>
<dbReference type="InterPro" id="IPR007037">
    <property type="entry name" value="SIP_rossman_dom"/>
</dbReference>
<dbReference type="STRING" id="317577.GCA_000419625_03125"/>
<dbReference type="Gene3D" id="3.20.180.10">
    <property type="entry name" value="PNP-oxidase-like"/>
    <property type="match status" value="1"/>
</dbReference>
<dbReference type="Proteomes" id="UP000259030">
    <property type="component" value="Plasmid pDFI1"/>
</dbReference>
<organism evidence="3 4">
    <name type="scientific">Deinococcus ficus</name>
    <dbReference type="NCBI Taxonomy" id="317577"/>
    <lineage>
        <taxon>Bacteria</taxon>
        <taxon>Thermotogati</taxon>
        <taxon>Deinococcota</taxon>
        <taxon>Deinococci</taxon>
        <taxon>Deinococcales</taxon>
        <taxon>Deinococcaceae</taxon>
        <taxon>Deinococcus</taxon>
    </lineage>
</organism>
<sequence>MGPSALREVRPHLRPEREDLDLRRAAQRPDPRQRGQPRHARTEVTARLRTPLAGEHIRHLIEHVNQDHTQDLLYCLQAFTPSDQPTGATLTALYADGADVTAHAPGRATTHFLAFPDAASPQVALRALASEARKKLGVDAPKRQATWTVHANEPWAGAYRRLTLDLGTDRWETWQPGDCARFMFTADEGRPYTLRRLTGQRAVIDVFTHDATAGSVWASRLQPGDEVQVEGEWHEQFPDFTAGEVVLFGDETSLPTLAGLLDRGGFTSSVTVLVELTDLQLATYLDDVPAREQVQVTWVRREGPPGEASARALHQLGVTPAAVWGVSSVSGARLLKRELKAEYPEAEVRVKAYWRDPERHADTDASKV</sequence>
<dbReference type="KEGG" id="dfc:DFI_15390"/>
<keyword evidence="3" id="KW-0614">Plasmid</keyword>
<dbReference type="Pfam" id="PF04954">
    <property type="entry name" value="SIP"/>
    <property type="match status" value="1"/>
</dbReference>
<dbReference type="PANTHER" id="PTHR30157">
    <property type="entry name" value="FERRIC REDUCTASE, NADPH-DEPENDENT"/>
    <property type="match status" value="1"/>
</dbReference>
<dbReference type="Gene3D" id="2.40.30.10">
    <property type="entry name" value="Translation factors"/>
    <property type="match status" value="1"/>
</dbReference>
<geneLocation type="plasmid" evidence="4">
    <name>pdfi1</name>
</geneLocation>
<dbReference type="InterPro" id="IPR019595">
    <property type="entry name" value="DUF2470"/>
</dbReference>
<evidence type="ECO:0000313" key="3">
    <source>
        <dbReference type="EMBL" id="ASN82558.1"/>
    </source>
</evidence>
<accession>A0A221T0Y3</accession>
<evidence type="ECO:0000256" key="1">
    <source>
        <dbReference type="SAM" id="MobiDB-lite"/>
    </source>
</evidence>